<evidence type="ECO:0000256" key="10">
    <source>
        <dbReference type="ARBA" id="ARBA00048109"/>
    </source>
</evidence>
<dbReference type="SUPFAM" id="SSF52777">
    <property type="entry name" value="CoA-dependent acyltransferases"/>
    <property type="match status" value="1"/>
</dbReference>
<evidence type="ECO:0000256" key="3">
    <source>
        <dbReference type="ARBA" id="ARBA00009587"/>
    </source>
</evidence>
<protein>
    <recommendedName>
        <fullName evidence="4">diacylglycerol O-acyltransferase</fullName>
        <ecNumber evidence="4">2.3.1.20</ecNumber>
    </recommendedName>
</protein>
<dbReference type="GO" id="GO:0071731">
    <property type="term" value="P:response to nitric oxide"/>
    <property type="evidence" value="ECO:0007669"/>
    <property type="project" value="TreeGrafter"/>
</dbReference>
<evidence type="ECO:0000256" key="5">
    <source>
        <dbReference type="ARBA" id="ARBA00022516"/>
    </source>
</evidence>
<evidence type="ECO:0000256" key="4">
    <source>
        <dbReference type="ARBA" id="ARBA00013244"/>
    </source>
</evidence>
<dbReference type="InterPro" id="IPR009721">
    <property type="entry name" value="O-acyltransferase_WSD1_C"/>
</dbReference>
<organism evidence="13 14">
    <name type="scientific">Lolliginicoccus lacisalsi</name>
    <dbReference type="NCBI Taxonomy" id="2742202"/>
    <lineage>
        <taxon>Bacteria</taxon>
        <taxon>Bacillati</taxon>
        <taxon>Actinomycetota</taxon>
        <taxon>Actinomycetes</taxon>
        <taxon>Mycobacteriales</taxon>
        <taxon>Hoyosellaceae</taxon>
        <taxon>Lolliginicoccus</taxon>
    </lineage>
</organism>
<evidence type="ECO:0000256" key="8">
    <source>
        <dbReference type="ARBA" id="ARBA00023098"/>
    </source>
</evidence>
<dbReference type="GO" id="GO:0006071">
    <property type="term" value="P:glycerol metabolic process"/>
    <property type="evidence" value="ECO:0007669"/>
    <property type="project" value="UniProtKB-KW"/>
</dbReference>
<keyword evidence="7" id="KW-0319">Glycerol metabolism</keyword>
<dbReference type="PANTHER" id="PTHR31650:SF1">
    <property type="entry name" value="WAX ESTER SYNTHASE_DIACYLGLYCEROL ACYLTRANSFERASE 4-RELATED"/>
    <property type="match status" value="1"/>
</dbReference>
<dbReference type="Pfam" id="PF06974">
    <property type="entry name" value="WS_DGAT_C"/>
    <property type="match status" value="1"/>
</dbReference>
<dbReference type="Pfam" id="PF03007">
    <property type="entry name" value="WS_DGAT_cat"/>
    <property type="match status" value="1"/>
</dbReference>
<dbReference type="GO" id="GO:0004144">
    <property type="term" value="F:diacylglycerol O-acyltransferase activity"/>
    <property type="evidence" value="ECO:0007669"/>
    <property type="project" value="UniProtKB-EC"/>
</dbReference>
<evidence type="ECO:0000256" key="2">
    <source>
        <dbReference type="ARBA" id="ARBA00005189"/>
    </source>
</evidence>
<keyword evidence="5" id="KW-0444">Lipid biosynthesis</keyword>
<dbReference type="GO" id="GO:0001666">
    <property type="term" value="P:response to hypoxia"/>
    <property type="evidence" value="ECO:0007669"/>
    <property type="project" value="TreeGrafter"/>
</dbReference>
<dbReference type="GO" id="GO:0005886">
    <property type="term" value="C:plasma membrane"/>
    <property type="evidence" value="ECO:0007669"/>
    <property type="project" value="TreeGrafter"/>
</dbReference>
<evidence type="ECO:0000256" key="6">
    <source>
        <dbReference type="ARBA" id="ARBA00022679"/>
    </source>
</evidence>
<dbReference type="GO" id="GO:0019432">
    <property type="term" value="P:triglyceride biosynthetic process"/>
    <property type="evidence" value="ECO:0007669"/>
    <property type="project" value="TreeGrafter"/>
</dbReference>
<dbReference type="AlphaFoldDB" id="A0A927JDF3"/>
<dbReference type="InterPro" id="IPR045034">
    <property type="entry name" value="O-acyltransferase_WSD1-like"/>
</dbReference>
<feature type="domain" description="O-acyltransferase WSD1 C-terminal" evidence="12">
    <location>
        <begin position="314"/>
        <end position="458"/>
    </location>
</feature>
<keyword evidence="14" id="KW-1185">Reference proteome</keyword>
<comment type="similarity">
    <text evidence="3">Belongs to the long-chain O-acyltransferase family.</text>
</comment>
<accession>A0A927JDF3</accession>
<gene>
    <name evidence="13" type="ORF">HT102_09850</name>
</gene>
<proteinExistence type="inferred from homology"/>
<keyword evidence="6" id="KW-0808">Transferase</keyword>
<comment type="caution">
    <text evidence="13">The sequence shown here is derived from an EMBL/GenBank/DDBJ whole genome shotgun (WGS) entry which is preliminary data.</text>
</comment>
<dbReference type="EC" id="2.3.1.20" evidence="4"/>
<comment type="pathway">
    <text evidence="2">Lipid metabolism.</text>
</comment>
<dbReference type="PANTHER" id="PTHR31650">
    <property type="entry name" value="O-ACYLTRANSFERASE (WSD1-LIKE) FAMILY PROTEIN"/>
    <property type="match status" value="1"/>
</dbReference>
<sequence length="466" mass="49850">MADLDDTSSLIWHMSRRLPRRNMASMNLIELEGSQAAPRTAEQLQAYVAKVLKDHPLYAAVPRPSPLGIGRTTLEPIGEPDLARHVEARPVSGERTWSDACRDLVDIAEQPLDEDRPPWRIVLLTGLLDPPMSLKDAAALIISADHAVLDGAAVVQFARQLLPAQPHAGQELAATEVASPLPRSTASVPAAIADIPRRARTIVGSVLEARQAAKQPRPALTALQPRPRTILDATGYTHRVYDGFPFPLAQLSTIRQLAPGATINDVALSIVAGAQRRYLERHSTIPARPIHCAITVALQKHGHQRSEGTSALLGNEITGAIIPIDLRTADLRERLAAIATESRARKQAVSGGARVPVERAIRTLPPGLLAAASRLVPRPGGSPVNTSLANVPRGREPMHLGDAPVRAAFGLPLLNPGAHMAHHLSSLGDTATMGFIADATSLAHPGDYIAMLRDSLEEHYRLAAGT</sequence>
<evidence type="ECO:0000259" key="12">
    <source>
        <dbReference type="Pfam" id="PF06974"/>
    </source>
</evidence>
<keyword evidence="9" id="KW-0012">Acyltransferase</keyword>
<dbReference type="GO" id="GO:0051701">
    <property type="term" value="P:biological process involved in interaction with host"/>
    <property type="evidence" value="ECO:0007669"/>
    <property type="project" value="TreeGrafter"/>
</dbReference>
<comment type="catalytic activity">
    <reaction evidence="10">
        <text>an acyl-CoA + a 1,2-diacyl-sn-glycerol = a triacyl-sn-glycerol + CoA</text>
        <dbReference type="Rhea" id="RHEA:10868"/>
        <dbReference type="ChEBI" id="CHEBI:17815"/>
        <dbReference type="ChEBI" id="CHEBI:57287"/>
        <dbReference type="ChEBI" id="CHEBI:58342"/>
        <dbReference type="ChEBI" id="CHEBI:64615"/>
        <dbReference type="EC" id="2.3.1.20"/>
    </reaction>
</comment>
<evidence type="ECO:0000256" key="7">
    <source>
        <dbReference type="ARBA" id="ARBA00022798"/>
    </source>
</evidence>
<evidence type="ECO:0000256" key="1">
    <source>
        <dbReference type="ARBA" id="ARBA00004771"/>
    </source>
</evidence>
<evidence type="ECO:0000256" key="9">
    <source>
        <dbReference type="ARBA" id="ARBA00023315"/>
    </source>
</evidence>
<dbReference type="Proteomes" id="UP000642993">
    <property type="component" value="Unassembled WGS sequence"/>
</dbReference>
<evidence type="ECO:0000313" key="14">
    <source>
        <dbReference type="Proteomes" id="UP000642993"/>
    </source>
</evidence>
<dbReference type="RefSeq" id="WP_192039251.1">
    <property type="nucleotide sequence ID" value="NZ_JACYWE010000005.1"/>
</dbReference>
<evidence type="ECO:0000259" key="11">
    <source>
        <dbReference type="Pfam" id="PF03007"/>
    </source>
</evidence>
<dbReference type="EMBL" id="JACYWE010000005">
    <property type="protein sequence ID" value="MBD8506790.1"/>
    <property type="molecule type" value="Genomic_DNA"/>
</dbReference>
<feature type="domain" description="O-acyltransferase WSD1-like N-terminal" evidence="11">
    <location>
        <begin position="22"/>
        <end position="267"/>
    </location>
</feature>
<reference evidence="13" key="1">
    <citation type="submission" date="2020-09" db="EMBL/GenBank/DDBJ databases">
        <title>Hoyosella lacisalsi sp. nov., a halotolerant actinobacterium isolated from soil of Lake Gudzhirganskoe.</title>
        <authorList>
            <person name="Yang Q."/>
            <person name="Guo P.Y."/>
            <person name="Liu S.W."/>
            <person name="Li F.N."/>
            <person name="Sun C.H."/>
        </authorList>
    </citation>
    <scope>NUCLEOTIDE SEQUENCE</scope>
    <source>
        <strain evidence="13">G463</strain>
    </source>
</reference>
<keyword evidence="8" id="KW-0443">Lipid metabolism</keyword>
<comment type="pathway">
    <text evidence="1">Glycerolipid metabolism; triacylglycerol biosynthesis.</text>
</comment>
<dbReference type="InterPro" id="IPR004255">
    <property type="entry name" value="O-acyltransferase_WSD1_N"/>
</dbReference>
<evidence type="ECO:0000313" key="13">
    <source>
        <dbReference type="EMBL" id="MBD8506790.1"/>
    </source>
</evidence>
<name>A0A927JDF3_9ACTN</name>